<gene>
    <name evidence="1" type="ORF">CITCOLO1_LOCUS6133</name>
</gene>
<evidence type="ECO:0000313" key="1">
    <source>
        <dbReference type="EMBL" id="CAK9314381.1"/>
    </source>
</evidence>
<reference evidence="1 2" key="1">
    <citation type="submission" date="2024-03" db="EMBL/GenBank/DDBJ databases">
        <authorList>
            <person name="Gkanogiannis A."/>
            <person name="Becerra Lopez-Lavalle L."/>
        </authorList>
    </citation>
    <scope>NUCLEOTIDE SEQUENCE [LARGE SCALE GENOMIC DNA]</scope>
</reference>
<sequence>MTDGVDGMISSWRTATRSMVINKAARGGGAAEAFRKAALDFIPTKNQPLSVKLRLHRLVVFCVGRGEGCNDGARGARGDATSPH</sequence>
<dbReference type="Proteomes" id="UP001642487">
    <property type="component" value="Chromosome 2"/>
</dbReference>
<organism evidence="1 2">
    <name type="scientific">Citrullus colocynthis</name>
    <name type="common">colocynth</name>
    <dbReference type="NCBI Taxonomy" id="252529"/>
    <lineage>
        <taxon>Eukaryota</taxon>
        <taxon>Viridiplantae</taxon>
        <taxon>Streptophyta</taxon>
        <taxon>Embryophyta</taxon>
        <taxon>Tracheophyta</taxon>
        <taxon>Spermatophyta</taxon>
        <taxon>Magnoliopsida</taxon>
        <taxon>eudicotyledons</taxon>
        <taxon>Gunneridae</taxon>
        <taxon>Pentapetalae</taxon>
        <taxon>rosids</taxon>
        <taxon>fabids</taxon>
        <taxon>Cucurbitales</taxon>
        <taxon>Cucurbitaceae</taxon>
        <taxon>Benincaseae</taxon>
        <taxon>Citrullus</taxon>
    </lineage>
</organism>
<name>A0ABP0Y462_9ROSI</name>
<protein>
    <submittedName>
        <fullName evidence="1">Uncharacterized protein</fullName>
    </submittedName>
</protein>
<accession>A0ABP0Y462</accession>
<evidence type="ECO:0000313" key="2">
    <source>
        <dbReference type="Proteomes" id="UP001642487"/>
    </source>
</evidence>
<proteinExistence type="predicted"/>
<dbReference type="EMBL" id="OZ021736">
    <property type="protein sequence ID" value="CAK9314381.1"/>
    <property type="molecule type" value="Genomic_DNA"/>
</dbReference>
<keyword evidence="2" id="KW-1185">Reference proteome</keyword>